<proteinExistence type="inferred from homology"/>
<sequence>MTSLHLSCQDFGLYAPLTHFLNKIGSTAADLTDLDLVLVGAPKQDGTKVEFHEQKLPRKTDFITLRRIDQKNKQAQMMQKYHVTKREHYAVYNRLANDVRTIANKLKDLPQGESFRQEKTEKNFWESFTPSGSS</sequence>
<dbReference type="InterPro" id="IPR001912">
    <property type="entry name" value="Ribosomal_uS4_N"/>
</dbReference>
<evidence type="ECO:0000256" key="2">
    <source>
        <dbReference type="SAM" id="MobiDB-lite"/>
    </source>
</evidence>
<name>A0AAF3EN40_9BILA</name>
<protein>
    <recommendedName>
        <fullName evidence="3">Small ribosomal subunit protein uS4 N-terminal domain-containing protein</fullName>
    </recommendedName>
</protein>
<dbReference type="AlphaFoldDB" id="A0AAF3EN40"/>
<evidence type="ECO:0000256" key="1">
    <source>
        <dbReference type="ARBA" id="ARBA00007465"/>
    </source>
</evidence>
<feature type="domain" description="Small ribosomal subunit protein uS4 N-terminal" evidence="3">
    <location>
        <begin position="49"/>
        <end position="124"/>
    </location>
</feature>
<dbReference type="Proteomes" id="UP000887575">
    <property type="component" value="Unassembled WGS sequence"/>
</dbReference>
<feature type="compositionally biased region" description="Basic and acidic residues" evidence="2">
    <location>
        <begin position="113"/>
        <end position="124"/>
    </location>
</feature>
<evidence type="ECO:0000259" key="3">
    <source>
        <dbReference type="Pfam" id="PF00163"/>
    </source>
</evidence>
<evidence type="ECO:0000313" key="5">
    <source>
        <dbReference type="WBParaSite" id="MBELARI_LOCUS1514"/>
    </source>
</evidence>
<keyword evidence="4" id="KW-1185">Reference proteome</keyword>
<organism evidence="4 5">
    <name type="scientific">Mesorhabditis belari</name>
    <dbReference type="NCBI Taxonomy" id="2138241"/>
    <lineage>
        <taxon>Eukaryota</taxon>
        <taxon>Metazoa</taxon>
        <taxon>Ecdysozoa</taxon>
        <taxon>Nematoda</taxon>
        <taxon>Chromadorea</taxon>
        <taxon>Rhabditida</taxon>
        <taxon>Rhabditina</taxon>
        <taxon>Rhabditomorpha</taxon>
        <taxon>Rhabditoidea</taxon>
        <taxon>Rhabditidae</taxon>
        <taxon>Mesorhabditinae</taxon>
        <taxon>Mesorhabditis</taxon>
    </lineage>
</organism>
<feature type="region of interest" description="Disordered" evidence="2">
    <location>
        <begin position="113"/>
        <end position="134"/>
    </location>
</feature>
<evidence type="ECO:0000313" key="4">
    <source>
        <dbReference type="Proteomes" id="UP000887575"/>
    </source>
</evidence>
<comment type="similarity">
    <text evidence="1">Belongs to the universal ribosomal protein uS4 family.</text>
</comment>
<dbReference type="WBParaSite" id="MBELARI_LOCUS1514">
    <property type="protein sequence ID" value="MBELARI_LOCUS1514"/>
    <property type="gene ID" value="MBELARI_LOCUS1514"/>
</dbReference>
<accession>A0AAF3EN40</accession>
<reference evidence="5" key="1">
    <citation type="submission" date="2024-02" db="UniProtKB">
        <authorList>
            <consortium name="WormBaseParasite"/>
        </authorList>
    </citation>
    <scope>IDENTIFICATION</scope>
</reference>
<dbReference type="Pfam" id="PF00163">
    <property type="entry name" value="Ribosomal_S4"/>
    <property type="match status" value="1"/>
</dbReference>
<dbReference type="GO" id="GO:0019843">
    <property type="term" value="F:rRNA binding"/>
    <property type="evidence" value="ECO:0007669"/>
    <property type="project" value="InterPro"/>
</dbReference>